<evidence type="ECO:0000313" key="1">
    <source>
        <dbReference type="EMBL" id="MDQ9129526.1"/>
    </source>
</evidence>
<comment type="caution">
    <text evidence="1">The sequence shown here is derived from an EMBL/GenBank/DDBJ whole genome shotgun (WGS) entry which is preliminary data.</text>
</comment>
<proteinExistence type="predicted"/>
<protein>
    <submittedName>
        <fullName evidence="1">Toxin HicA</fullName>
    </submittedName>
</protein>
<dbReference type="Proteomes" id="UP001224622">
    <property type="component" value="Unassembled WGS sequence"/>
</dbReference>
<gene>
    <name evidence="1" type="ORF">RDT67_24185</name>
</gene>
<reference evidence="1" key="1">
    <citation type="submission" date="2023-08" db="EMBL/GenBank/DDBJ databases">
        <title>The Comparative Genomic Analysis of Yersiniaceae from Polar Regions.</title>
        <authorList>
            <person name="Goncharov A."/>
            <person name="Aslanov B."/>
            <person name="Kolodzhieva V."/>
            <person name="Azarov D."/>
            <person name="Mochov A."/>
            <person name="Lebedeva E."/>
        </authorList>
    </citation>
    <scope>NUCLEOTIDE SEQUENCE</scope>
    <source>
        <strain evidence="1">Vf</strain>
    </source>
</reference>
<dbReference type="AlphaFoldDB" id="A0AAJ1YH62"/>
<sequence>MKGLRETIDDLQQRQANIKFNTLVKICTYWFGPPRLNGGSHKVYKIPWPGDPRVNIQRADSGMAKGYQVKQVISALAKLEEENGKT</sequence>
<organism evidence="1 2">
    <name type="scientific">Serratia fonticola</name>
    <dbReference type="NCBI Taxonomy" id="47917"/>
    <lineage>
        <taxon>Bacteria</taxon>
        <taxon>Pseudomonadati</taxon>
        <taxon>Pseudomonadota</taxon>
        <taxon>Gammaproteobacteria</taxon>
        <taxon>Enterobacterales</taxon>
        <taxon>Yersiniaceae</taxon>
        <taxon>Serratia</taxon>
    </lineage>
</organism>
<dbReference type="RefSeq" id="WP_309048405.1">
    <property type="nucleotide sequence ID" value="NZ_JAVIGA010000037.1"/>
</dbReference>
<name>A0AAJ1YH62_SERFO</name>
<evidence type="ECO:0000313" key="2">
    <source>
        <dbReference type="Proteomes" id="UP001224622"/>
    </source>
</evidence>
<accession>A0AAJ1YH62</accession>
<dbReference type="EMBL" id="JAVIGA010000037">
    <property type="protein sequence ID" value="MDQ9129526.1"/>
    <property type="molecule type" value="Genomic_DNA"/>
</dbReference>